<keyword evidence="3" id="KW-1185">Reference proteome</keyword>
<feature type="region of interest" description="Disordered" evidence="1">
    <location>
        <begin position="286"/>
        <end position="305"/>
    </location>
</feature>
<dbReference type="Proteomes" id="UP000314294">
    <property type="component" value="Unassembled WGS sequence"/>
</dbReference>
<feature type="region of interest" description="Disordered" evidence="1">
    <location>
        <begin position="194"/>
        <end position="275"/>
    </location>
</feature>
<protein>
    <submittedName>
        <fullName evidence="2">GRAM domain-containing protein 1B</fullName>
    </submittedName>
</protein>
<name>A0A4Z2FXN2_9TELE</name>
<dbReference type="EMBL" id="SRLO01000833">
    <property type="protein sequence ID" value="TNN45645.1"/>
    <property type="molecule type" value="Genomic_DNA"/>
</dbReference>
<feature type="compositionally biased region" description="Basic and acidic residues" evidence="1">
    <location>
        <begin position="223"/>
        <end position="233"/>
    </location>
</feature>
<accession>A0A4Z2FXN2</accession>
<evidence type="ECO:0000256" key="1">
    <source>
        <dbReference type="SAM" id="MobiDB-lite"/>
    </source>
</evidence>
<feature type="compositionally biased region" description="Polar residues" evidence="1">
    <location>
        <begin position="234"/>
        <end position="257"/>
    </location>
</feature>
<dbReference type="OrthoDB" id="8936753at2759"/>
<reference evidence="2 3" key="1">
    <citation type="submission" date="2019-03" db="EMBL/GenBank/DDBJ databases">
        <title>First draft genome of Liparis tanakae, snailfish: a comprehensive survey of snailfish specific genes.</title>
        <authorList>
            <person name="Kim W."/>
            <person name="Song I."/>
            <person name="Jeong J.-H."/>
            <person name="Kim D."/>
            <person name="Kim S."/>
            <person name="Ryu S."/>
            <person name="Song J.Y."/>
            <person name="Lee S.K."/>
        </authorList>
    </citation>
    <scope>NUCLEOTIDE SEQUENCE [LARGE SCALE GENOMIC DNA]</scope>
    <source>
        <tissue evidence="2">Muscle</tissue>
    </source>
</reference>
<evidence type="ECO:0000313" key="3">
    <source>
        <dbReference type="Proteomes" id="UP000314294"/>
    </source>
</evidence>
<organism evidence="2 3">
    <name type="scientific">Liparis tanakae</name>
    <name type="common">Tanaka's snailfish</name>
    <dbReference type="NCBI Taxonomy" id="230148"/>
    <lineage>
        <taxon>Eukaryota</taxon>
        <taxon>Metazoa</taxon>
        <taxon>Chordata</taxon>
        <taxon>Craniata</taxon>
        <taxon>Vertebrata</taxon>
        <taxon>Euteleostomi</taxon>
        <taxon>Actinopterygii</taxon>
        <taxon>Neopterygii</taxon>
        <taxon>Teleostei</taxon>
        <taxon>Neoteleostei</taxon>
        <taxon>Acanthomorphata</taxon>
        <taxon>Eupercaria</taxon>
        <taxon>Perciformes</taxon>
        <taxon>Cottioidei</taxon>
        <taxon>Cottales</taxon>
        <taxon>Liparidae</taxon>
        <taxon>Liparis</taxon>
    </lineage>
</organism>
<comment type="caution">
    <text evidence="2">The sequence shown here is derived from an EMBL/GenBank/DDBJ whole genome shotgun (WGS) entry which is preliminary data.</text>
</comment>
<proteinExistence type="predicted"/>
<gene>
    <name evidence="2" type="primary">GRAMD1B_0</name>
    <name evidence="2" type="ORF">EYF80_044160</name>
</gene>
<sequence>MAATRLVPGTTGCPPGCVRTELHGAHMMIRLPAWQDQHVPFRRSTVASALAGGVKGDVSWLLGDQSWPGKISGSKPAKEEIAPPASSIFPFLSLSLHLSVRYLSSAEGERKEQRAFLGMIRWMNSSLHGAASEDMVVFECVTVANEGCHCLEGYYGEVLRDRVFHPGYGASRPPQVHSLHTAILVQKTNCTASNSNKSTPACSPVLRKRSRSPTPQSQEGENMVEKGSDHSSDKSPSTPEQVVQRTYSLQSARSGGKNSKCHGPPQPPPTTTTTLTSASLDISLYGQQRSHDPRRGVRSSRQQEPKLVQPLPLTEMKVVVLGLVYRVTSSGYWSSVRGAELE</sequence>
<dbReference type="AlphaFoldDB" id="A0A4Z2FXN2"/>
<evidence type="ECO:0000313" key="2">
    <source>
        <dbReference type="EMBL" id="TNN45645.1"/>
    </source>
</evidence>